<dbReference type="RefSeq" id="XP_046074818.1">
    <property type="nucleotide sequence ID" value="XM_046218115.1"/>
</dbReference>
<evidence type="ECO:0000256" key="7">
    <source>
        <dbReference type="ARBA" id="ARBA00022691"/>
    </source>
</evidence>
<dbReference type="GO" id="GO:0005634">
    <property type="term" value="C:nucleus"/>
    <property type="evidence" value="ECO:0007669"/>
    <property type="project" value="UniProtKB-SubCell"/>
</dbReference>
<evidence type="ECO:0000256" key="4">
    <source>
        <dbReference type="ARBA" id="ARBA00022490"/>
    </source>
</evidence>
<dbReference type="GO" id="GO:0005737">
    <property type="term" value="C:cytoplasm"/>
    <property type="evidence" value="ECO:0007669"/>
    <property type="project" value="UniProtKB-SubCell"/>
</dbReference>
<keyword evidence="4" id="KW-0963">Cytoplasm</keyword>
<dbReference type="InterPro" id="IPR029063">
    <property type="entry name" value="SAM-dependent_MTases_sf"/>
</dbReference>
<dbReference type="EC" id="2.1.1.85" evidence="3"/>
<sequence>MASMFSFGFSGDDIEDDIDINIDSAEVHYNTTSTILPDLFPAEKHLFEEWASSLPSQIAYNTLKLENPESTEQPLRLGRRELFDVRTQLMAEDAPGHEELVSGLEQGDLKPTFYEGGFKTWECALDLARLVAMEQHLQYLDANVLNEDERKEERGLHVVEMGCGTAVPSLALFARLLRANDGKSVRFTLADYNSTVLRMVSLPNLLLTWWLNTTHGEMDEKPDEGELDIDATLLDAFRADVLQRGIVVDFVSGAWSPELTALVLNDSTATDTLVLASETIYSPSSLGAFSETLMCILRRAGKSRSLVAAKKVYFGVGGGIDEFLSVLHQQPLQAGERVDVQRRREISSEGVGRIVLEVSIHDTTETK</sequence>
<evidence type="ECO:0000256" key="3">
    <source>
        <dbReference type="ARBA" id="ARBA00012533"/>
    </source>
</evidence>
<dbReference type="Proteomes" id="UP001201262">
    <property type="component" value="Unassembled WGS sequence"/>
</dbReference>
<protein>
    <recommendedName>
        <fullName evidence="3">protein-histidine N-methyltransferase</fullName>
        <ecNumber evidence="3">2.1.1.85</ecNumber>
    </recommendedName>
</protein>
<dbReference type="GeneID" id="70248402"/>
<proteinExistence type="inferred from homology"/>
<reference evidence="10" key="1">
    <citation type="submission" date="2021-12" db="EMBL/GenBank/DDBJ databases">
        <title>Convergent genome expansion in fungi linked to evolution of root-endophyte symbiosis.</title>
        <authorList>
            <consortium name="DOE Joint Genome Institute"/>
            <person name="Ke Y.-H."/>
            <person name="Bonito G."/>
            <person name="Liao H.-L."/>
            <person name="Looney B."/>
            <person name="Rojas-Flechas A."/>
            <person name="Nash J."/>
            <person name="Hameed K."/>
            <person name="Schadt C."/>
            <person name="Martin F."/>
            <person name="Crous P.W."/>
            <person name="Miettinen O."/>
            <person name="Magnuson J.K."/>
            <person name="Labbe J."/>
            <person name="Jacobson D."/>
            <person name="Doktycz M.J."/>
            <person name="Veneault-Fourrey C."/>
            <person name="Kuo A."/>
            <person name="Mondo S."/>
            <person name="Calhoun S."/>
            <person name="Riley R."/>
            <person name="Ohm R."/>
            <person name="LaButti K."/>
            <person name="Andreopoulos B."/>
            <person name="Pangilinan J."/>
            <person name="Nolan M."/>
            <person name="Tritt A."/>
            <person name="Clum A."/>
            <person name="Lipzen A."/>
            <person name="Daum C."/>
            <person name="Barry K."/>
            <person name="Grigoriev I.V."/>
            <person name="Vilgalys R."/>
        </authorList>
    </citation>
    <scope>NUCLEOTIDE SEQUENCE</scope>
    <source>
        <strain evidence="10">PMI_201</strain>
    </source>
</reference>
<accession>A0AAD4KUH1</accession>
<comment type="similarity">
    <text evidence="9">Belongs to the methyltransferase superfamily. METTL18 family.</text>
</comment>
<keyword evidence="8" id="KW-0539">Nucleus</keyword>
<gene>
    <name evidence="10" type="ORF">BGW36DRAFT_396030</name>
</gene>
<evidence type="ECO:0000256" key="8">
    <source>
        <dbReference type="ARBA" id="ARBA00023242"/>
    </source>
</evidence>
<dbReference type="Gene3D" id="3.40.50.150">
    <property type="entry name" value="Vaccinia Virus protein VP39"/>
    <property type="match status" value="1"/>
</dbReference>
<keyword evidence="6" id="KW-0808">Transferase</keyword>
<evidence type="ECO:0000256" key="6">
    <source>
        <dbReference type="ARBA" id="ARBA00022679"/>
    </source>
</evidence>
<evidence type="ECO:0000313" key="11">
    <source>
        <dbReference type="Proteomes" id="UP001201262"/>
    </source>
</evidence>
<dbReference type="AlphaFoldDB" id="A0AAD4KUH1"/>
<name>A0AAD4KUH1_9EURO</name>
<evidence type="ECO:0000256" key="9">
    <source>
        <dbReference type="ARBA" id="ARBA00038126"/>
    </source>
</evidence>
<evidence type="ECO:0000256" key="1">
    <source>
        <dbReference type="ARBA" id="ARBA00004123"/>
    </source>
</evidence>
<keyword evidence="11" id="KW-1185">Reference proteome</keyword>
<keyword evidence="7" id="KW-0949">S-adenosyl-L-methionine</keyword>
<dbReference type="InterPro" id="IPR019410">
    <property type="entry name" value="Methyltransf_16"/>
</dbReference>
<evidence type="ECO:0000256" key="5">
    <source>
        <dbReference type="ARBA" id="ARBA00022603"/>
    </source>
</evidence>
<dbReference type="EMBL" id="JAJTJA010000004">
    <property type="protein sequence ID" value="KAH8701112.1"/>
    <property type="molecule type" value="Genomic_DNA"/>
</dbReference>
<evidence type="ECO:0000256" key="2">
    <source>
        <dbReference type="ARBA" id="ARBA00004496"/>
    </source>
</evidence>
<keyword evidence="5" id="KW-0489">Methyltransferase</keyword>
<dbReference type="PANTHER" id="PTHR14614:SF39">
    <property type="entry name" value="HISTIDINE PROTEIN METHYLTRANSFERASE 1 HOMOLOG"/>
    <property type="match status" value="1"/>
</dbReference>
<comment type="caution">
    <text evidence="10">The sequence shown here is derived from an EMBL/GenBank/DDBJ whole genome shotgun (WGS) entry which is preliminary data.</text>
</comment>
<dbReference type="GO" id="GO:0032259">
    <property type="term" value="P:methylation"/>
    <property type="evidence" value="ECO:0007669"/>
    <property type="project" value="UniProtKB-KW"/>
</dbReference>
<evidence type="ECO:0000313" key="10">
    <source>
        <dbReference type="EMBL" id="KAH8701112.1"/>
    </source>
</evidence>
<organism evidence="10 11">
    <name type="scientific">Talaromyces proteolyticus</name>
    <dbReference type="NCBI Taxonomy" id="1131652"/>
    <lineage>
        <taxon>Eukaryota</taxon>
        <taxon>Fungi</taxon>
        <taxon>Dikarya</taxon>
        <taxon>Ascomycota</taxon>
        <taxon>Pezizomycotina</taxon>
        <taxon>Eurotiomycetes</taxon>
        <taxon>Eurotiomycetidae</taxon>
        <taxon>Eurotiales</taxon>
        <taxon>Trichocomaceae</taxon>
        <taxon>Talaromyces</taxon>
        <taxon>Talaromyces sect. Bacilispori</taxon>
    </lineage>
</organism>
<comment type="subcellular location">
    <subcellularLocation>
        <location evidence="2">Cytoplasm</location>
    </subcellularLocation>
    <subcellularLocation>
        <location evidence="1">Nucleus</location>
    </subcellularLocation>
</comment>
<dbReference type="GO" id="GO:0018064">
    <property type="term" value="F:protein-L-histidine N-tele-methyltransferase activity"/>
    <property type="evidence" value="ECO:0007669"/>
    <property type="project" value="UniProtKB-EC"/>
</dbReference>
<dbReference type="PANTHER" id="PTHR14614">
    <property type="entry name" value="HEPATOCELLULAR CARCINOMA-ASSOCIATED ANTIGEN"/>
    <property type="match status" value="1"/>
</dbReference>